<evidence type="ECO:0000259" key="2">
    <source>
        <dbReference type="Pfam" id="PF19077"/>
    </source>
</evidence>
<reference evidence="4" key="1">
    <citation type="submission" date="2019-06" db="EMBL/GenBank/DDBJ databases">
        <title>The complete genome of Emcibacter congregatus ZYLT.</title>
        <authorList>
            <person name="Zhao Z."/>
        </authorList>
    </citation>
    <scope>NUCLEOTIDE SEQUENCE [LARGE SCALE GENOMIC DNA]</scope>
    <source>
        <strain evidence="4">MCCC 1A06723</strain>
    </source>
</reference>
<dbReference type="Gene3D" id="2.60.40.10">
    <property type="entry name" value="Immunoglobulins"/>
    <property type="match status" value="17"/>
</dbReference>
<gene>
    <name evidence="3" type="ORF">FIV46_09475</name>
</gene>
<dbReference type="Pfam" id="PF19077">
    <property type="entry name" value="Big_13"/>
    <property type="match status" value="2"/>
</dbReference>
<feature type="region of interest" description="Disordered" evidence="1">
    <location>
        <begin position="267"/>
        <end position="308"/>
    </location>
</feature>
<dbReference type="Proteomes" id="UP000319148">
    <property type="component" value="Unassembled WGS sequence"/>
</dbReference>
<proteinExistence type="predicted"/>
<organism evidence="3 4">
    <name type="scientific">Emcibacter nanhaiensis</name>
    <dbReference type="NCBI Taxonomy" id="1505037"/>
    <lineage>
        <taxon>Bacteria</taxon>
        <taxon>Pseudomonadati</taxon>
        <taxon>Pseudomonadota</taxon>
        <taxon>Alphaproteobacteria</taxon>
        <taxon>Emcibacterales</taxon>
        <taxon>Emcibacteraceae</taxon>
        <taxon>Emcibacter</taxon>
    </lineage>
</organism>
<dbReference type="OrthoDB" id="7858035at2"/>
<evidence type="ECO:0000256" key="1">
    <source>
        <dbReference type="SAM" id="MobiDB-lite"/>
    </source>
</evidence>
<evidence type="ECO:0000313" key="4">
    <source>
        <dbReference type="Proteomes" id="UP000319148"/>
    </source>
</evidence>
<feature type="region of interest" description="Disordered" evidence="1">
    <location>
        <begin position="1209"/>
        <end position="1228"/>
    </location>
</feature>
<feature type="region of interest" description="Disordered" evidence="1">
    <location>
        <begin position="1620"/>
        <end position="1639"/>
    </location>
</feature>
<accession>A0A501PJD5</accession>
<evidence type="ECO:0000313" key="3">
    <source>
        <dbReference type="EMBL" id="TPD60024.1"/>
    </source>
</evidence>
<name>A0A501PJD5_9PROT</name>
<feature type="domain" description="Bacterial Ig-like" evidence="2">
    <location>
        <begin position="497"/>
        <end position="562"/>
    </location>
</feature>
<dbReference type="EMBL" id="VFIY01000009">
    <property type="protein sequence ID" value="TPD60024.1"/>
    <property type="molecule type" value="Genomic_DNA"/>
</dbReference>
<feature type="compositionally biased region" description="Polar residues" evidence="1">
    <location>
        <begin position="1625"/>
        <end position="1638"/>
    </location>
</feature>
<protein>
    <recommendedName>
        <fullName evidence="2">Bacterial Ig-like domain-containing protein</fullName>
    </recommendedName>
</protein>
<feature type="compositionally biased region" description="Polar residues" evidence="1">
    <location>
        <begin position="1214"/>
        <end position="1228"/>
    </location>
</feature>
<comment type="caution">
    <text evidence="3">The sequence shown here is derived from an EMBL/GenBank/DDBJ whole genome shotgun (WGS) entry which is preliminary data.</text>
</comment>
<dbReference type="RefSeq" id="WP_139940688.1">
    <property type="nucleotide sequence ID" value="NZ_JBHSYP010000009.1"/>
</dbReference>
<keyword evidence="4" id="KW-1185">Reference proteome</keyword>
<dbReference type="InterPro" id="IPR044016">
    <property type="entry name" value="Big_13"/>
</dbReference>
<sequence length="3610" mass="358418">MPITSKYVIMSSPGSNYQEFALDYGLLTLSGQSIQFLGSTGVDAVFVRPGISFDFTASGAGADRIYFSGLFSDYTLSRSGTRMTLEREVDGKTETVTVTRSGSSAASDVLVFADGTVSSYDLYTHLASGGAAPVPDSGTETSASPNLPSSFDAETKAAAMDASGIEFAPSQPGMSFTTIGSLGVDKVYVNPGATVDATALGGGIDIVYFSGNFADYTKTVAGTTLTLTRTVGGNTETVTVAAGGGALNDQLVFADGSVRTKDLKDVLGSDPNPPLTSVPGNKPAPGSLGLALTQDTGSSGADGVTSDGTMEVSGIDTDAKWQYSVDGGETWLLGTGSSFTLNAGSYATGDIQVRQIDSVGAVGPVTASTAMITVDQTAPGAPAIASVATDDIVNASEKAGDVNVTGTAEAGASVEVVWNGTTHTATADAGGQWTVTFVAGGVPADGISQIQATTTDVAGNRSATIARNINVDTAAPAAPVVTSDFSSPVAGNFMVAGTGEAGAKVNLYEGLTLIGSATVSPSGIWQVQATDVTADGAHSLSAELVDNAGNVSGSTPINVTVDALAPPLPVISVVAIDDIVNGAEKSAGVTISGTTEADATITVNWGGVEHSTTADGAGDWSVAFLSGEVPASGVTEVRVTSTDNVGNISAVATRNVVVDDVATTPVINTVADDDRVNGTEKSAGVVVTGTAEVGASIDVDWGGTVHTVSADAAGAWSVRFDATEIPTDGASEVSATATDVAGNVSVVGTHSVNVDTVAPSTPMIASVASDNIVNFSEKSTGVEVTGSAEANTTISVVWGGLTKLATANAAGAWTVSFSEAEIPGDGVTQISATSTDIAGNESAAGLREVIVDTTLPTLADIGGDNYVNAEEKAAGVTLSGSAISASVEVTWGGVTKTAAVDNDGVWSLTFDSSEVPADGLTQVGVTPIDAIGNRGAQETKSVIVDTVAPDAPVITSDFSSAVAGNFMVAGTGEAGAVLRLYDAGSFIGEVTIPASGNWQIQAAGVTADGSHAVTAEVVDPAGNVGPQAAVAVTVDSSLPTMPVISVISGDDVVNTTEKAADVVVSGTAMAGASVDVTWGGVTHSTTAATDGSWSVTFTSGEVPADGATQVSATADSGLGPSAAALRDVVVDTTGATPAIDAVAGDDLVGSAEAAAGVTVTGTAEVGASVEVTWGSTTKTVSTDASGAWSAAFDSGEVPADGASTVSAVATDASGNESTADTRPVTIDTSAPTAPVISEVATDDIVNATEKTAGVTVSGTAEANSVVTVTWGETSHATTADGGGAWTATFASGEVPADGSSQISAIATDAAGNTGDAGTRTVDIDTVAPSAPTINMVSDDDRVSAAEKTAGVTITGAAEAGASVDVDWDGTVKTVTADAGGAWAASFAAGDIPADGSTTISVTATDAAGNTGSAGTRSVEVDTAAPSAPVISAVASDDIVNSTEKAAGVAVSGTAEANAAITVTWGTSVQTTTADGGGAWTVTFASGEVPPDGSTTINATAEDAAGNVSVGGTRNIDIETVEPSAPAIAFANDTGSSGSDLITNDGQVDISGLEAGATWEYTTDGGTTWNAGTGTSFTLAEAVYADGDVQARQTDVNGNTGAAANLGAATVDVTNPAAPSAALANDTGSSGSDLVTNDGQVDVTGLESGASWDYSTDGGTTWNIGSGTSFTLAEGVYADGDIKVRQTDVAGNLGAAGALSGAVTIDTTNPAAPTAAFATDAGSSNSDLVTNEGTVNVTGLEAGASWEYTIDGGTTWNAGTGTSFTLSEGTYANGDVQVRQTDVSGNLGAAANLGAATVDMTNPGALSLALNTDTGTPGDGITSNGQIDVAGLEAGASWEYSTDAGTTWSAGTGTSFLVDPGTYADGDVQARQIDLAGNTGSAASLSGALTVLISVELDNDTGASSSDGITTDGLVNVVVSLGAGESWEYTTNGGTTWNVGTGTTFTLTEGVYADGDVQVRKKDSGGFVVGDPGSLGAVTIDQTNPAALTAAFTNDTGSSSSDQVTSDGQVDISGLEAGATWEYTSDGGTTWNAGTGTSFTLAEGVYASGDVKVRQTDVAGNTGAETNFGAATVDATNPAAPSAALANDAGSSGSDLISNDGTVNVTGLEAGATWEYSVDGGTTWNNGAGTSFTLAEGTYADGDIKVRQTDLAGHLGAVGALSGAVEIDTTNPAALTAAFASDTGSSSSDLITNDGQVDISGLEAGATWEYTSDGGTTWNAGTGTSFTLAEGVYANGDVKVRQTDVAGNTGAETNLGAATVDTTNPAAPTPAFANDTGSSGSDLITSDGQVNISGLEAGATWEYTTDGGTTWNAGTGTSFTLAEGTYANGDVKVRQTDVAGNTGAAANLGAAEVDTTNPAAPSAALANDAGSSGSDLISNDGQVDVTGLEAGATWEYSVNGGTTWNAGTGTSFTLAEGTYADGDIKLRQTDVAGNLGAVGALSGAVEIDTTNPAALTVGLNTDTGSSSSDKITNNGLVDIGNLEAGATWEYTTNGGTTWNSGIGTSFMLAGGTYADGVVKVRQTDVAGNTGAEASLGAVEIDTANPAALSLAINTDTGAVGDFETSNGQIDVTGIEAGATWEYSVDGGTTWTAGTGTSFVLDNGVYNAGNVQARQTDVAGNTGSAGSLSGTWTITSLAVLANDTGVSSTDGITSDGTVNITLTTGVTWEYSLDSGASWTVGTGTSFVLAAGTYADGVVQVREKDGGGAVIGSPQNLGAVTVDISTPSAPTMAWAQDTGVVGDGQTADGRINVFGLEANAIWEYTIDGGTTWTTGSGSSFTLDNGIYAAGDVKVRQTDLAGNQSTATDLGAISVVGTLYMYLANDTGGSATDLISQDGTVNIDKLEPTATSWEYSTDGGSTWTTGTGTSFTLSEGTYLAGDVKIREIVSGSPVAGEDLGWAQIDQTAPAAVGLSLTDNIVTVTGLESGASWEYTTDNGTTWTAGSGGTFTLPLGSYAAGEVQARQTDLAGNQGAAGSLGAVTSAAPASITVRAISIETGDQSPALHGLVDDPDAVVTVTVDGTPYIATNNGDGTWTLADDTIAPLAYSSTAHSASVVATKGAATSNTSNVTIKVQAEHLLQSLPTSTAVFVDQELAPLEGGGFVIVKTTGSPYYQSYSTVYNVGGNVFTGITYEENSAATEYNGAVAGVSGGGHVATWVSLYGGTYNVAVQAYNTSISAADSKVGALQISSTVNSDANPAAAGLDNGTYVVVWQKSSDIYGQRFNADGTKNGGEFLAAPASGTQQRAEVAALDGGGFVTVWDTGSDVYFQRFDNTGAMVGGQTAVATTGASEYNARIAHLSDGRFAVTWYNSSLGDVEVRVFNADGTESIATFTANTTISGTQTNPDIAALPNGGFAVSWQGPGSSGTDVFVQRFDSLGNKVGSEVQADVQSPAGSQTTAHVAGQPNGDVVVSWMWNDGAGNNGVSYAAIDAQGNFAGMDEKLIGTGSHDLLVGTDRSEKFDYNYGSGFPVMLGNGGDDWFYLNEGALGNLGTVGQAGLVRIDGGSGTDLLNINGSSGAIDLSTLMPGIALVGIEEILLVSPSQSLTVTYQDIVAISDTDVLKVTSYNASTVNAAGATSLGTQTEGGITYNLYDLGGSAAADLWVQTNMSVVI</sequence>
<dbReference type="NCBIfam" id="NF033510">
    <property type="entry name" value="Ca_tandemer"/>
    <property type="match status" value="11"/>
</dbReference>
<dbReference type="InterPro" id="IPR013783">
    <property type="entry name" value="Ig-like_fold"/>
</dbReference>
<feature type="domain" description="Bacterial Ig-like" evidence="2">
    <location>
        <begin position="970"/>
        <end position="1035"/>
    </location>
</feature>